<dbReference type="Proteomes" id="UP000324222">
    <property type="component" value="Unassembled WGS sequence"/>
</dbReference>
<evidence type="ECO:0000313" key="2">
    <source>
        <dbReference type="Proteomes" id="UP000324222"/>
    </source>
</evidence>
<evidence type="ECO:0000313" key="1">
    <source>
        <dbReference type="EMBL" id="MPC48857.1"/>
    </source>
</evidence>
<comment type="caution">
    <text evidence="1">The sequence shown here is derived from an EMBL/GenBank/DDBJ whole genome shotgun (WGS) entry which is preliminary data.</text>
</comment>
<dbReference type="EMBL" id="VSRR010008513">
    <property type="protein sequence ID" value="MPC48857.1"/>
    <property type="molecule type" value="Genomic_DNA"/>
</dbReference>
<sequence>MQISVLLMVTRARFTNLNSSTSNHTFRLLVRLFRVAHQTGLGWSVHGSVRLQVPLPWEQRWTETPAGYVNKVRAVCHSHARRAVCQSPAEMLAL</sequence>
<accession>A0A5B7FTY8</accession>
<protein>
    <submittedName>
        <fullName evidence="1">Uncharacterized protein</fullName>
    </submittedName>
</protein>
<name>A0A5B7FTY8_PORTR</name>
<reference evidence="1 2" key="1">
    <citation type="submission" date="2019-05" db="EMBL/GenBank/DDBJ databases">
        <title>Another draft genome of Portunus trituberculatus and its Hox gene families provides insights of decapod evolution.</title>
        <authorList>
            <person name="Jeong J.-H."/>
            <person name="Song I."/>
            <person name="Kim S."/>
            <person name="Choi T."/>
            <person name="Kim D."/>
            <person name="Ryu S."/>
            <person name="Kim W."/>
        </authorList>
    </citation>
    <scope>NUCLEOTIDE SEQUENCE [LARGE SCALE GENOMIC DNA]</scope>
    <source>
        <tissue evidence="1">Muscle</tissue>
    </source>
</reference>
<gene>
    <name evidence="1" type="ORF">E2C01_042642</name>
</gene>
<proteinExistence type="predicted"/>
<organism evidence="1 2">
    <name type="scientific">Portunus trituberculatus</name>
    <name type="common">Swimming crab</name>
    <name type="synonym">Neptunus trituberculatus</name>
    <dbReference type="NCBI Taxonomy" id="210409"/>
    <lineage>
        <taxon>Eukaryota</taxon>
        <taxon>Metazoa</taxon>
        <taxon>Ecdysozoa</taxon>
        <taxon>Arthropoda</taxon>
        <taxon>Crustacea</taxon>
        <taxon>Multicrustacea</taxon>
        <taxon>Malacostraca</taxon>
        <taxon>Eumalacostraca</taxon>
        <taxon>Eucarida</taxon>
        <taxon>Decapoda</taxon>
        <taxon>Pleocyemata</taxon>
        <taxon>Brachyura</taxon>
        <taxon>Eubrachyura</taxon>
        <taxon>Portunoidea</taxon>
        <taxon>Portunidae</taxon>
        <taxon>Portuninae</taxon>
        <taxon>Portunus</taxon>
    </lineage>
</organism>
<keyword evidence="2" id="KW-1185">Reference proteome</keyword>
<dbReference type="AlphaFoldDB" id="A0A5B7FTY8"/>